<dbReference type="InterPro" id="IPR001448">
    <property type="entry name" value="SASP_alpha/beta-type"/>
</dbReference>
<dbReference type="EMBL" id="QMFB01000038">
    <property type="protein sequence ID" value="RAV11233.1"/>
    <property type="molecule type" value="Genomic_DNA"/>
</dbReference>
<protein>
    <submittedName>
        <fullName evidence="1">Alpha/beta hydrolase</fullName>
    </submittedName>
</protein>
<gene>
    <name evidence="1" type="ORF">DQG23_36480</name>
</gene>
<accession>A0A329LXL1</accession>
<evidence type="ECO:0000313" key="1">
    <source>
        <dbReference type="EMBL" id="RAV11233.1"/>
    </source>
</evidence>
<comment type="caution">
    <text evidence="1">The sequence shown here is derived from an EMBL/GenBank/DDBJ whole genome shotgun (WGS) entry which is preliminary data.</text>
</comment>
<evidence type="ECO:0000313" key="2">
    <source>
        <dbReference type="Proteomes" id="UP000250369"/>
    </source>
</evidence>
<sequence length="97" mass="10686">MARRRGGRRLLVPEAEQGMRRFMADVMQKQGYAVDPNQPDQVKYEVARSMGIPLNAEDNGQLTTESAGKIGGKIGGTMVREMIKLAQQQLSQGKPGR</sequence>
<dbReference type="OrthoDB" id="1683773at2"/>
<dbReference type="GO" id="GO:0003690">
    <property type="term" value="F:double-stranded DNA binding"/>
    <property type="evidence" value="ECO:0007669"/>
    <property type="project" value="InterPro"/>
</dbReference>
<organism evidence="1 2">
    <name type="scientific">Paenibacillus contaminans</name>
    <dbReference type="NCBI Taxonomy" id="450362"/>
    <lineage>
        <taxon>Bacteria</taxon>
        <taxon>Bacillati</taxon>
        <taxon>Bacillota</taxon>
        <taxon>Bacilli</taxon>
        <taxon>Bacillales</taxon>
        <taxon>Paenibacillaceae</taxon>
        <taxon>Paenibacillus</taxon>
    </lineage>
</organism>
<dbReference type="GO" id="GO:0006265">
    <property type="term" value="P:DNA topological change"/>
    <property type="evidence" value="ECO:0007669"/>
    <property type="project" value="InterPro"/>
</dbReference>
<reference evidence="1 2" key="1">
    <citation type="journal article" date="2009" name="Int. J. Syst. Evol. Microbiol.">
        <title>Paenibacillus contaminans sp. nov., isolated from a contaminated laboratory plate.</title>
        <authorList>
            <person name="Chou J.H."/>
            <person name="Lee J.H."/>
            <person name="Lin M.C."/>
            <person name="Chang P.S."/>
            <person name="Arun A.B."/>
            <person name="Young C.C."/>
            <person name="Chen W.M."/>
        </authorList>
    </citation>
    <scope>NUCLEOTIDE SEQUENCE [LARGE SCALE GENOMIC DNA]</scope>
    <source>
        <strain evidence="1 2">CKOBP-6</strain>
    </source>
</reference>
<name>A0A329LXL1_9BACL</name>
<keyword evidence="1" id="KW-0378">Hydrolase</keyword>
<dbReference type="AlphaFoldDB" id="A0A329LXL1"/>
<keyword evidence="2" id="KW-1185">Reference proteome</keyword>
<dbReference type="InterPro" id="IPR038300">
    <property type="entry name" value="SASP_sf_alpha/beta"/>
</dbReference>
<proteinExistence type="predicted"/>
<dbReference type="Gene3D" id="6.10.10.80">
    <property type="entry name" value="Small, acid-soluble spore protein, alpha/beta type-like"/>
    <property type="match status" value="1"/>
</dbReference>
<dbReference type="GO" id="GO:0016787">
    <property type="term" value="F:hydrolase activity"/>
    <property type="evidence" value="ECO:0007669"/>
    <property type="project" value="UniProtKB-KW"/>
</dbReference>
<dbReference type="RefSeq" id="WP_113035971.1">
    <property type="nucleotide sequence ID" value="NZ_QMFB01000038.1"/>
</dbReference>
<dbReference type="Proteomes" id="UP000250369">
    <property type="component" value="Unassembled WGS sequence"/>
</dbReference>
<dbReference type="Pfam" id="PF00269">
    <property type="entry name" value="SASP"/>
    <property type="match status" value="1"/>
</dbReference>